<dbReference type="Pfam" id="PF01381">
    <property type="entry name" value="HTH_3"/>
    <property type="match status" value="1"/>
</dbReference>
<dbReference type="EMBL" id="QUSW01000009">
    <property type="protein sequence ID" value="RQP21785.1"/>
    <property type="molecule type" value="Genomic_DNA"/>
</dbReference>
<dbReference type="SUPFAM" id="SSF47413">
    <property type="entry name" value="lambda repressor-like DNA-binding domains"/>
    <property type="match status" value="1"/>
</dbReference>
<dbReference type="Gene3D" id="1.10.260.40">
    <property type="entry name" value="lambda repressor-like DNA-binding domains"/>
    <property type="match status" value="1"/>
</dbReference>
<dbReference type="GO" id="GO:0003700">
    <property type="term" value="F:DNA-binding transcription factor activity"/>
    <property type="evidence" value="ECO:0007669"/>
    <property type="project" value="TreeGrafter"/>
</dbReference>
<reference evidence="3 4" key="1">
    <citation type="submission" date="2018-08" db="EMBL/GenBank/DDBJ databases">
        <authorList>
            <person name="Khan S.A."/>
            <person name="Jeon C.O."/>
            <person name="Chun B.H."/>
            <person name="Jeong S.E."/>
        </authorList>
    </citation>
    <scope>NUCLEOTIDE SEQUENCE [LARGE SCALE GENOMIC DNA]</scope>
    <source>
        <strain evidence="3 4">S-16</strain>
    </source>
</reference>
<gene>
    <name evidence="3" type="ORF">DZC73_25410</name>
</gene>
<dbReference type="OrthoDB" id="1097442at2"/>
<proteinExistence type="predicted"/>
<evidence type="ECO:0000256" key="1">
    <source>
        <dbReference type="ARBA" id="ARBA00023125"/>
    </source>
</evidence>
<dbReference type="CDD" id="cd00093">
    <property type="entry name" value="HTH_XRE"/>
    <property type="match status" value="1"/>
</dbReference>
<reference evidence="3 4" key="2">
    <citation type="submission" date="2018-12" db="EMBL/GenBank/DDBJ databases">
        <title>Rhizobacter gummiphilus sp. nov., a rubber-degrading bacterium isolated from the soil of a botanical garden in Japan.</title>
        <authorList>
            <person name="Shunsuke S.S."/>
        </authorList>
    </citation>
    <scope>NUCLEOTIDE SEQUENCE [LARGE SCALE GENOMIC DNA]</scope>
    <source>
        <strain evidence="3 4">S-16</strain>
    </source>
</reference>
<dbReference type="PANTHER" id="PTHR46797:SF1">
    <property type="entry name" value="METHYLPHOSPHONATE SYNTHASE"/>
    <property type="match status" value="1"/>
</dbReference>
<keyword evidence="1" id="KW-0238">DNA-binding</keyword>
<protein>
    <submittedName>
        <fullName evidence="3">XRE family transcriptional regulator</fullName>
    </submittedName>
</protein>
<dbReference type="GO" id="GO:0003677">
    <property type="term" value="F:DNA binding"/>
    <property type="evidence" value="ECO:0007669"/>
    <property type="project" value="UniProtKB-KW"/>
</dbReference>
<dbReference type="SMART" id="SM00530">
    <property type="entry name" value="HTH_XRE"/>
    <property type="match status" value="1"/>
</dbReference>
<dbReference type="PANTHER" id="PTHR46797">
    <property type="entry name" value="HTH-TYPE TRANSCRIPTIONAL REGULATOR"/>
    <property type="match status" value="1"/>
</dbReference>
<comment type="caution">
    <text evidence="3">The sequence shown here is derived from an EMBL/GenBank/DDBJ whole genome shotgun (WGS) entry which is preliminary data.</text>
</comment>
<sequence length="99" mass="11136">MPPARSVPSKRVAPKARSTSFDPAIAVAFGKVVRKEREEQDIAQDAFAVLADVDRSYYGKLERGERQPSLALLMRIAHSLKVPPGELVHRVEKAMKRRR</sequence>
<evidence type="ECO:0000259" key="2">
    <source>
        <dbReference type="PROSITE" id="PS50943"/>
    </source>
</evidence>
<name>A0A3N7JRY4_9BURK</name>
<evidence type="ECO:0000313" key="3">
    <source>
        <dbReference type="EMBL" id="RQP21785.1"/>
    </source>
</evidence>
<accession>A0A3N7JRY4</accession>
<keyword evidence="4" id="KW-1185">Reference proteome</keyword>
<dbReference type="PROSITE" id="PS50943">
    <property type="entry name" value="HTH_CROC1"/>
    <property type="match status" value="1"/>
</dbReference>
<dbReference type="InterPro" id="IPR010982">
    <property type="entry name" value="Lambda_DNA-bd_dom_sf"/>
</dbReference>
<evidence type="ECO:0000313" key="4">
    <source>
        <dbReference type="Proteomes" id="UP000267464"/>
    </source>
</evidence>
<dbReference type="InterPro" id="IPR001387">
    <property type="entry name" value="Cro/C1-type_HTH"/>
</dbReference>
<dbReference type="GO" id="GO:0005829">
    <property type="term" value="C:cytosol"/>
    <property type="evidence" value="ECO:0007669"/>
    <property type="project" value="TreeGrafter"/>
</dbReference>
<dbReference type="InterPro" id="IPR050807">
    <property type="entry name" value="TransReg_Diox_bact_type"/>
</dbReference>
<dbReference type="Proteomes" id="UP000267464">
    <property type="component" value="Unassembled WGS sequence"/>
</dbReference>
<organism evidence="3 4">
    <name type="scientific">Piscinibacter terrae</name>
    <dbReference type="NCBI Taxonomy" id="2496871"/>
    <lineage>
        <taxon>Bacteria</taxon>
        <taxon>Pseudomonadati</taxon>
        <taxon>Pseudomonadota</taxon>
        <taxon>Betaproteobacteria</taxon>
        <taxon>Burkholderiales</taxon>
        <taxon>Sphaerotilaceae</taxon>
        <taxon>Piscinibacter</taxon>
    </lineage>
</organism>
<feature type="domain" description="HTH cro/C1-type" evidence="2">
    <location>
        <begin position="33"/>
        <end position="87"/>
    </location>
</feature>
<dbReference type="AlphaFoldDB" id="A0A3N7JRY4"/>